<keyword evidence="1" id="KW-0812">Transmembrane</keyword>
<feature type="transmembrane region" description="Helical" evidence="1">
    <location>
        <begin position="21"/>
        <end position="47"/>
    </location>
</feature>
<proteinExistence type="predicted"/>
<dbReference type="AlphaFoldDB" id="A0A8J6NIC0"/>
<evidence type="ECO:0000313" key="2">
    <source>
        <dbReference type="EMBL" id="MBC8335961.1"/>
    </source>
</evidence>
<keyword evidence="1" id="KW-0472">Membrane</keyword>
<name>A0A8J6NIC0_9CHLR</name>
<evidence type="ECO:0000313" key="3">
    <source>
        <dbReference type="Proteomes" id="UP000614469"/>
    </source>
</evidence>
<comment type="caution">
    <text evidence="2">The sequence shown here is derived from an EMBL/GenBank/DDBJ whole genome shotgun (WGS) entry which is preliminary data.</text>
</comment>
<protein>
    <submittedName>
        <fullName evidence="2">Uncharacterized protein</fullName>
    </submittedName>
</protein>
<gene>
    <name evidence="2" type="ORF">H8E29_11895</name>
</gene>
<dbReference type="EMBL" id="JACNJN010000133">
    <property type="protein sequence ID" value="MBC8335961.1"/>
    <property type="molecule type" value="Genomic_DNA"/>
</dbReference>
<reference evidence="2 3" key="1">
    <citation type="submission" date="2020-08" db="EMBL/GenBank/DDBJ databases">
        <title>Bridging the membrane lipid divide: bacteria of the FCB group superphylum have the potential to synthesize archaeal ether lipids.</title>
        <authorList>
            <person name="Villanueva L."/>
            <person name="Von Meijenfeldt F.A.B."/>
            <person name="Westbye A.B."/>
            <person name="Yadav S."/>
            <person name="Hopmans E.C."/>
            <person name="Dutilh B.E."/>
            <person name="Sinninghe Damste J.S."/>
        </authorList>
    </citation>
    <scope>NUCLEOTIDE SEQUENCE [LARGE SCALE GENOMIC DNA]</scope>
    <source>
        <strain evidence="2">NIOZ-UU36</strain>
    </source>
</reference>
<sequence>MVANKKRTKKQYKKPKKILGMTKLQLVILAVLVSISLIVIVILAGLVSNVIKSSQPPTPLPSPTASPLSVYINLEVEQTDKNLVVIHGQTNLPHYTIIMVSVNGIHNSFSGQDKTIVRNGKFMTGAFGPHGGLSGGKYVAEALMPYPSVQPLDVQKVIGKKGERLTGDQVMRDESGALVISKIEFDVVVPTKIPPPTIVPTPTPIKIYLNGGDIGWIWTQKDYSAILKNAYRIDTINGYKPEGPRGFNGGYEGGYTQFLVIELEVERLTPGYSVFDDMFYLYAYEDDNYIEYEAQRSYSYFKNSIRVYYQEKAKMTVVFEVKPDSQNFILCYQDLIEMNSSGYMVRECDGRYNSFRFTFGD</sequence>
<keyword evidence="1" id="KW-1133">Transmembrane helix</keyword>
<evidence type="ECO:0000256" key="1">
    <source>
        <dbReference type="SAM" id="Phobius"/>
    </source>
</evidence>
<organism evidence="2 3">
    <name type="scientific">Candidatus Desulfolinea nitratireducens</name>
    <dbReference type="NCBI Taxonomy" id="2841698"/>
    <lineage>
        <taxon>Bacteria</taxon>
        <taxon>Bacillati</taxon>
        <taxon>Chloroflexota</taxon>
        <taxon>Anaerolineae</taxon>
        <taxon>Anaerolineales</taxon>
        <taxon>Anaerolineales incertae sedis</taxon>
        <taxon>Candidatus Desulfolinea</taxon>
    </lineage>
</organism>
<accession>A0A8J6NIC0</accession>
<dbReference type="Proteomes" id="UP000614469">
    <property type="component" value="Unassembled WGS sequence"/>
</dbReference>